<dbReference type="AlphaFoldDB" id="A0A372LDN6"/>
<protein>
    <submittedName>
        <fullName evidence="2">DUF2929 family protein</fullName>
    </submittedName>
</protein>
<dbReference type="EMBL" id="QVTD01000004">
    <property type="protein sequence ID" value="RFU64139.1"/>
    <property type="molecule type" value="Genomic_DNA"/>
</dbReference>
<organism evidence="2 3">
    <name type="scientific">Peribacillus glennii</name>
    <dbReference type="NCBI Taxonomy" id="2303991"/>
    <lineage>
        <taxon>Bacteria</taxon>
        <taxon>Bacillati</taxon>
        <taxon>Bacillota</taxon>
        <taxon>Bacilli</taxon>
        <taxon>Bacillales</taxon>
        <taxon>Bacillaceae</taxon>
        <taxon>Peribacillus</taxon>
    </lineage>
</organism>
<dbReference type="RefSeq" id="WP_117322322.1">
    <property type="nucleotide sequence ID" value="NZ_QVTD01000004.1"/>
</dbReference>
<dbReference type="Proteomes" id="UP000262939">
    <property type="component" value="Unassembled WGS sequence"/>
</dbReference>
<feature type="transmembrane region" description="Helical" evidence="1">
    <location>
        <begin position="6"/>
        <end position="26"/>
    </location>
</feature>
<proteinExistence type="predicted"/>
<dbReference type="OrthoDB" id="2440739at2"/>
<keyword evidence="1" id="KW-0812">Transmembrane</keyword>
<evidence type="ECO:0000256" key="1">
    <source>
        <dbReference type="SAM" id="Phobius"/>
    </source>
</evidence>
<dbReference type="InterPro" id="IPR021324">
    <property type="entry name" value="DUF2929"/>
</dbReference>
<feature type="transmembrane region" description="Helical" evidence="1">
    <location>
        <begin position="33"/>
        <end position="52"/>
    </location>
</feature>
<keyword evidence="1" id="KW-0472">Membrane</keyword>
<gene>
    <name evidence="2" type="ORF">D0466_09425</name>
</gene>
<evidence type="ECO:0000313" key="2">
    <source>
        <dbReference type="EMBL" id="RFU64139.1"/>
    </source>
</evidence>
<accession>A0A372LDN6</accession>
<dbReference type="Pfam" id="PF11151">
    <property type="entry name" value="DUF2929"/>
    <property type="match status" value="1"/>
</dbReference>
<keyword evidence="3" id="KW-1185">Reference proteome</keyword>
<name>A0A372LDN6_9BACI</name>
<evidence type="ECO:0000313" key="3">
    <source>
        <dbReference type="Proteomes" id="UP000262939"/>
    </source>
</evidence>
<sequence length="62" mass="7038">MQYFWTVFWSFILTHMLTYVVSSMIGTGYDLNTANILSVAVTILILIVPAILPDEPVENTHH</sequence>
<reference evidence="2 3" key="1">
    <citation type="submission" date="2018-08" db="EMBL/GenBank/DDBJ databases">
        <title>Bacillus chawlae sp. nov., Bacillus glennii sp. nov., and Bacillus saganii sp. nov. Isolated from the Vehicle Assembly Building at Kennedy Space Center where the Viking Spacecraft were Assembled.</title>
        <authorList>
            <person name="Seuylemezian A."/>
            <person name="Vaishampayan P."/>
        </authorList>
    </citation>
    <scope>NUCLEOTIDE SEQUENCE [LARGE SCALE GENOMIC DNA]</scope>
    <source>
        <strain evidence="2 3">V44-8</strain>
    </source>
</reference>
<comment type="caution">
    <text evidence="2">The sequence shown here is derived from an EMBL/GenBank/DDBJ whole genome shotgun (WGS) entry which is preliminary data.</text>
</comment>
<keyword evidence="1" id="KW-1133">Transmembrane helix</keyword>